<dbReference type="AlphaFoldDB" id="A0A0V0TMY6"/>
<evidence type="ECO:0000256" key="1">
    <source>
        <dbReference type="SAM" id="MobiDB-lite"/>
    </source>
</evidence>
<comment type="caution">
    <text evidence="2">The sequence shown here is derived from an EMBL/GenBank/DDBJ whole genome shotgun (WGS) entry which is preliminary data.</text>
</comment>
<evidence type="ECO:0000313" key="3">
    <source>
        <dbReference type="Proteomes" id="UP000055048"/>
    </source>
</evidence>
<dbReference type="Proteomes" id="UP000055048">
    <property type="component" value="Unassembled WGS sequence"/>
</dbReference>
<proteinExistence type="predicted"/>
<sequence length="83" mass="9000">MNDKTSNKRNVTDPVSVTPPASIVPNGRGRGKNNTRAPLLLARFSSIYLLQSSTSSDPIGQLRCIKLVDTFIQCLSEIPTAID</sequence>
<evidence type="ECO:0000313" key="2">
    <source>
        <dbReference type="EMBL" id="KRX40425.1"/>
    </source>
</evidence>
<reference evidence="2 3" key="1">
    <citation type="submission" date="2015-01" db="EMBL/GenBank/DDBJ databases">
        <title>Evolution of Trichinella species and genotypes.</title>
        <authorList>
            <person name="Korhonen P.K."/>
            <person name="Edoardo P."/>
            <person name="Giuseppe L.R."/>
            <person name="Gasser R.B."/>
        </authorList>
    </citation>
    <scope>NUCLEOTIDE SEQUENCE [LARGE SCALE GENOMIC DNA]</scope>
    <source>
        <strain evidence="2">ISS417</strain>
    </source>
</reference>
<accession>A0A0V0TMY6</accession>
<dbReference type="EMBL" id="JYDJ01000200">
    <property type="protein sequence ID" value="KRX40425.1"/>
    <property type="molecule type" value="Genomic_DNA"/>
</dbReference>
<feature type="region of interest" description="Disordered" evidence="1">
    <location>
        <begin position="1"/>
        <end position="34"/>
    </location>
</feature>
<name>A0A0V0TMY6_9BILA</name>
<organism evidence="2 3">
    <name type="scientific">Trichinella murrelli</name>
    <dbReference type="NCBI Taxonomy" id="144512"/>
    <lineage>
        <taxon>Eukaryota</taxon>
        <taxon>Metazoa</taxon>
        <taxon>Ecdysozoa</taxon>
        <taxon>Nematoda</taxon>
        <taxon>Enoplea</taxon>
        <taxon>Dorylaimia</taxon>
        <taxon>Trichinellida</taxon>
        <taxon>Trichinellidae</taxon>
        <taxon>Trichinella</taxon>
    </lineage>
</organism>
<gene>
    <name evidence="2" type="ORF">T05_9194</name>
</gene>
<protein>
    <submittedName>
        <fullName evidence="2">Uncharacterized protein</fullName>
    </submittedName>
</protein>
<keyword evidence="3" id="KW-1185">Reference proteome</keyword>